<dbReference type="InterPro" id="IPR028098">
    <property type="entry name" value="Glyco_trans_4-like_N"/>
</dbReference>
<feature type="domain" description="Glycosyltransferase 2-like" evidence="2">
    <location>
        <begin position="412"/>
        <end position="485"/>
    </location>
</feature>
<gene>
    <name evidence="4" type="ORF">AYP45_11185</name>
</gene>
<sequence length="698" mass="78639">MLRKKIEEKCQGRLIIHRISVDAREVFSGRNVISASSSPVVKGLLQSGLPSQCFSWQACLFAENLIEQEGIDIIEAQDYEAPLYYFQLRRVLGMGPKRCPPCIIHLHSPTETIARYNDWDTNDLYFRTAKRLEDYSIGTADALFCPSRFLSHYAEAYYGLAHGTIRIIPLPLGDNPTLEREKDTWDHGTICYVGRLQRLKGVIEWIDAAVNIALEYPTVRFEFIGTNLLSTDGMSGAEFLDRRIPEKLRMGFSFRGEQKRSSLLQFLGKARIAVVPSRWENFPNTCVEAMCSGLPVLTTRQGGQAEMVEDGRTGWLTNKPGSEGLADALTRALKTSPAKIAEMGAEASVAIRKLCDNRKIVESHLDFRSQIVHQGPSRSFYLPVNLPWIKRPLSDNSAHRTPQNKAQQGLAIVVNCFNNGQFLGECLQSLKQQTRKPLSIVIVDEGSTEEQTFMALNQSLREGWQVLYKSNRAVVSAKNAGIEAVLKSGLNPLGFAFLSAEVRLHAGYVDACESVLQRCPNVGLVSCWTQHYGANDKIRIKPCPAFPYQWLANEAAPFSVIRTEALREAGNFRPVSRGYEDWDLFNAVMAAGWIAVTIPAIMGSYKVEEDLMQREMPDYSYRKVHQDLLERFPEMIVRDARDIVLLAASNMAQSLCEMKQVMLRNRHGIVLRALRKGKKKVLRRVPVWLTHAISRVTR</sequence>
<dbReference type="InterPro" id="IPR050194">
    <property type="entry name" value="Glycosyltransferase_grp1"/>
</dbReference>
<feature type="domain" description="Glycosyltransferase subfamily 4-like N-terminal" evidence="3">
    <location>
        <begin position="48"/>
        <end position="169"/>
    </location>
</feature>
<dbReference type="Gene3D" id="3.40.50.2000">
    <property type="entry name" value="Glycogen Phosphorylase B"/>
    <property type="match status" value="2"/>
</dbReference>
<dbReference type="STRING" id="1004156.AYP45_11185"/>
<dbReference type="AlphaFoldDB" id="A0A1V4ASF0"/>
<dbReference type="Pfam" id="PF00534">
    <property type="entry name" value="Glycos_transf_1"/>
    <property type="match status" value="1"/>
</dbReference>
<protein>
    <recommendedName>
        <fullName evidence="6">Glycosyltransferase</fullName>
    </recommendedName>
</protein>
<dbReference type="InterPro" id="IPR001296">
    <property type="entry name" value="Glyco_trans_1"/>
</dbReference>
<dbReference type="GO" id="GO:0016757">
    <property type="term" value="F:glycosyltransferase activity"/>
    <property type="evidence" value="ECO:0007669"/>
    <property type="project" value="InterPro"/>
</dbReference>
<dbReference type="InterPro" id="IPR029044">
    <property type="entry name" value="Nucleotide-diphossugar_trans"/>
</dbReference>
<dbReference type="Proteomes" id="UP000189681">
    <property type="component" value="Unassembled WGS sequence"/>
</dbReference>
<evidence type="ECO:0008006" key="6">
    <source>
        <dbReference type="Google" id="ProtNLM"/>
    </source>
</evidence>
<organism evidence="4 5">
    <name type="scientific">Candidatus Brocadia carolinensis</name>
    <dbReference type="NCBI Taxonomy" id="1004156"/>
    <lineage>
        <taxon>Bacteria</taxon>
        <taxon>Pseudomonadati</taxon>
        <taxon>Planctomycetota</taxon>
        <taxon>Candidatus Brocadiia</taxon>
        <taxon>Candidatus Brocadiales</taxon>
        <taxon>Candidatus Brocadiaceae</taxon>
        <taxon>Candidatus Brocadia</taxon>
    </lineage>
</organism>
<dbReference type="PANTHER" id="PTHR45947">
    <property type="entry name" value="SULFOQUINOVOSYL TRANSFERASE SQD2"/>
    <property type="match status" value="1"/>
</dbReference>
<dbReference type="CDD" id="cd03801">
    <property type="entry name" value="GT4_PimA-like"/>
    <property type="match status" value="1"/>
</dbReference>
<feature type="domain" description="Glycosyl transferase family 1" evidence="1">
    <location>
        <begin position="188"/>
        <end position="336"/>
    </location>
</feature>
<dbReference type="Pfam" id="PF13439">
    <property type="entry name" value="Glyco_transf_4"/>
    <property type="match status" value="1"/>
</dbReference>
<dbReference type="EMBL" id="AYTS01000103">
    <property type="protein sequence ID" value="OOP56059.1"/>
    <property type="molecule type" value="Genomic_DNA"/>
</dbReference>
<comment type="caution">
    <text evidence="4">The sequence shown here is derived from an EMBL/GenBank/DDBJ whole genome shotgun (WGS) entry which is preliminary data.</text>
</comment>
<accession>A0A1V4ASF0</accession>
<dbReference type="CDD" id="cd00761">
    <property type="entry name" value="Glyco_tranf_GTA_type"/>
    <property type="match status" value="1"/>
</dbReference>
<evidence type="ECO:0000313" key="4">
    <source>
        <dbReference type="EMBL" id="OOP56059.1"/>
    </source>
</evidence>
<dbReference type="PANTHER" id="PTHR45947:SF3">
    <property type="entry name" value="SULFOQUINOVOSYL TRANSFERASE SQD2"/>
    <property type="match status" value="1"/>
</dbReference>
<dbReference type="SUPFAM" id="SSF53448">
    <property type="entry name" value="Nucleotide-diphospho-sugar transferases"/>
    <property type="match status" value="1"/>
</dbReference>
<name>A0A1V4ASF0_9BACT</name>
<proteinExistence type="predicted"/>
<evidence type="ECO:0000259" key="3">
    <source>
        <dbReference type="Pfam" id="PF13439"/>
    </source>
</evidence>
<evidence type="ECO:0000259" key="1">
    <source>
        <dbReference type="Pfam" id="PF00534"/>
    </source>
</evidence>
<evidence type="ECO:0000259" key="2">
    <source>
        <dbReference type="Pfam" id="PF00535"/>
    </source>
</evidence>
<dbReference type="Gene3D" id="3.90.550.10">
    <property type="entry name" value="Spore Coat Polysaccharide Biosynthesis Protein SpsA, Chain A"/>
    <property type="match status" value="1"/>
</dbReference>
<evidence type="ECO:0000313" key="5">
    <source>
        <dbReference type="Proteomes" id="UP000189681"/>
    </source>
</evidence>
<dbReference type="Pfam" id="PF00535">
    <property type="entry name" value="Glycos_transf_2"/>
    <property type="match status" value="1"/>
</dbReference>
<reference evidence="4 5" key="1">
    <citation type="journal article" date="2017" name="Water Res.">
        <title>Discovery and metagenomic analysis of an anammox bacterial enrichment related to Candidatus "Brocadia caroliniensis" in a full-scale glycerol-fed nitritation-denitritation separate centrate treatment process.</title>
        <authorList>
            <person name="Park H."/>
            <person name="Brotto A.C."/>
            <person name="van Loosdrecht M.C."/>
            <person name="Chandran K."/>
        </authorList>
    </citation>
    <scope>NUCLEOTIDE SEQUENCE [LARGE SCALE GENOMIC DNA]</scope>
    <source>
        <strain evidence="4">26THWARD</strain>
    </source>
</reference>
<dbReference type="SUPFAM" id="SSF53756">
    <property type="entry name" value="UDP-Glycosyltransferase/glycogen phosphorylase"/>
    <property type="match status" value="1"/>
</dbReference>
<dbReference type="InterPro" id="IPR001173">
    <property type="entry name" value="Glyco_trans_2-like"/>
</dbReference>